<comment type="caution">
    <text evidence="4">The sequence shown here is derived from an EMBL/GenBank/DDBJ whole genome shotgun (WGS) entry which is preliminary data.</text>
</comment>
<evidence type="ECO:0000313" key="5">
    <source>
        <dbReference type="Proteomes" id="UP001576774"/>
    </source>
</evidence>
<keyword evidence="2" id="KW-0408">Iron</keyword>
<keyword evidence="5" id="KW-1185">Reference proteome</keyword>
<proteinExistence type="predicted"/>
<evidence type="ECO:0000256" key="1">
    <source>
        <dbReference type="ARBA" id="ARBA00022723"/>
    </source>
</evidence>
<accession>A0ABV4X8Z2</accession>
<dbReference type="RefSeq" id="WP_413272269.1">
    <property type="nucleotide sequence ID" value="NZ_JBHFNQ010000159.1"/>
</dbReference>
<keyword evidence="3" id="KW-0411">Iron-sulfur</keyword>
<evidence type="ECO:0000256" key="3">
    <source>
        <dbReference type="ARBA" id="ARBA00023014"/>
    </source>
</evidence>
<organism evidence="4 5">
    <name type="scientific">Floridaenema aerugineum BLCC-F46</name>
    <dbReference type="NCBI Taxonomy" id="3153654"/>
    <lineage>
        <taxon>Bacteria</taxon>
        <taxon>Bacillati</taxon>
        <taxon>Cyanobacteriota</taxon>
        <taxon>Cyanophyceae</taxon>
        <taxon>Oscillatoriophycideae</taxon>
        <taxon>Aerosakkonematales</taxon>
        <taxon>Aerosakkonemataceae</taxon>
        <taxon>Floridanema</taxon>
        <taxon>Floridanema aerugineum</taxon>
    </lineage>
</organism>
<gene>
    <name evidence="4" type="ORF">ACE1CC_20385</name>
</gene>
<keyword evidence="1" id="KW-0479">Metal-binding</keyword>
<reference evidence="4 5" key="1">
    <citation type="submission" date="2024-09" db="EMBL/GenBank/DDBJ databases">
        <title>Floridaenema gen nov. (Aerosakkonemataceae, Aerosakkonematales ord. nov., Cyanobacteria) from benthic tropical and subtropical fresh waters, with the description of four new species.</title>
        <authorList>
            <person name="Moretto J.A."/>
            <person name="Berthold D.E."/>
            <person name="Lefler F.W."/>
            <person name="Huang I.-S."/>
            <person name="Laughinghouse H. IV."/>
        </authorList>
    </citation>
    <scope>NUCLEOTIDE SEQUENCE [LARGE SCALE GENOMIC DNA]</scope>
    <source>
        <strain evidence="4 5">BLCC-F46</strain>
    </source>
</reference>
<sequence length="145" mass="16851">MNYKKLELRENLEFNSNYIDKSSFFQYQNKETASITRASVEVLSKYKKRVRILTRGLLWTDDLDILTRSNVTVGMSLPYLDDELSRKIEPQAPPPSKLYEALLKGYKAGCRLYVAMAPTPPTMTLDDFKRHLEKIIAVNPEVIFW</sequence>
<dbReference type="PANTHER" id="PTHR43432:SF3">
    <property type="entry name" value="SLR0285 PROTEIN"/>
    <property type="match status" value="1"/>
</dbReference>
<name>A0ABV4X8Z2_9CYAN</name>
<dbReference type="EMBL" id="JBHFNQ010000159">
    <property type="protein sequence ID" value="MFB2879220.1"/>
    <property type="molecule type" value="Genomic_DNA"/>
</dbReference>
<dbReference type="Gene3D" id="3.80.30.30">
    <property type="match status" value="1"/>
</dbReference>
<evidence type="ECO:0000313" key="4">
    <source>
        <dbReference type="EMBL" id="MFB2879220.1"/>
    </source>
</evidence>
<evidence type="ECO:0000256" key="2">
    <source>
        <dbReference type="ARBA" id="ARBA00023004"/>
    </source>
</evidence>
<dbReference type="PANTHER" id="PTHR43432">
    <property type="entry name" value="SLR0285 PROTEIN"/>
    <property type="match status" value="1"/>
</dbReference>
<evidence type="ECO:0008006" key="6">
    <source>
        <dbReference type="Google" id="ProtNLM"/>
    </source>
</evidence>
<dbReference type="InterPro" id="IPR040086">
    <property type="entry name" value="MJ0683-like"/>
</dbReference>
<dbReference type="Proteomes" id="UP001576774">
    <property type="component" value="Unassembled WGS sequence"/>
</dbReference>
<protein>
    <recommendedName>
        <fullName evidence="6">Radical SAM core domain-containing protein</fullName>
    </recommendedName>
</protein>